<evidence type="ECO:0000313" key="1">
    <source>
        <dbReference type="EMBL" id="CAG8713857.1"/>
    </source>
</evidence>
<organism evidence="1 2">
    <name type="scientific">Funneliformis caledonium</name>
    <dbReference type="NCBI Taxonomy" id="1117310"/>
    <lineage>
        <taxon>Eukaryota</taxon>
        <taxon>Fungi</taxon>
        <taxon>Fungi incertae sedis</taxon>
        <taxon>Mucoromycota</taxon>
        <taxon>Glomeromycotina</taxon>
        <taxon>Glomeromycetes</taxon>
        <taxon>Glomerales</taxon>
        <taxon>Glomeraceae</taxon>
        <taxon>Funneliformis</taxon>
    </lineage>
</organism>
<evidence type="ECO:0000313" key="2">
    <source>
        <dbReference type="Proteomes" id="UP000789570"/>
    </source>
</evidence>
<accession>A0A9N9HZM3</accession>
<dbReference type="OrthoDB" id="2418083at2759"/>
<dbReference type="EMBL" id="CAJVPQ010009251">
    <property type="protein sequence ID" value="CAG8713857.1"/>
    <property type="molecule type" value="Genomic_DNA"/>
</dbReference>
<feature type="non-terminal residue" evidence="1">
    <location>
        <position position="133"/>
    </location>
</feature>
<dbReference type="AlphaFoldDB" id="A0A9N9HZM3"/>
<keyword evidence="2" id="KW-1185">Reference proteome</keyword>
<reference evidence="1" key="1">
    <citation type="submission" date="2021-06" db="EMBL/GenBank/DDBJ databases">
        <authorList>
            <person name="Kallberg Y."/>
            <person name="Tangrot J."/>
            <person name="Rosling A."/>
        </authorList>
    </citation>
    <scope>NUCLEOTIDE SEQUENCE</scope>
    <source>
        <strain evidence="1">UK204</strain>
    </source>
</reference>
<protein>
    <submittedName>
        <fullName evidence="1">7495_t:CDS:1</fullName>
    </submittedName>
</protein>
<dbReference type="Proteomes" id="UP000789570">
    <property type="component" value="Unassembled WGS sequence"/>
</dbReference>
<gene>
    <name evidence="1" type="ORF">FCALED_LOCUS14064</name>
</gene>
<sequence>NQVEISRDDILTIIQCHTIVSTLWSNSVYDAKTLHKLTSILRFTVYDYVKKLKNGNTLNPLPCSGKPKKLSPKKRHFLGRLISVNKYYTCTELANILNENYTNLNVTDQTVLNELNNLNYFSTVPKTIPLLTD</sequence>
<name>A0A9N9HZM3_9GLOM</name>
<comment type="caution">
    <text evidence="1">The sequence shown here is derived from an EMBL/GenBank/DDBJ whole genome shotgun (WGS) entry which is preliminary data.</text>
</comment>
<proteinExistence type="predicted"/>